<feature type="domain" description="Co-chaperone DjlA N-terminal" evidence="2">
    <location>
        <begin position="27"/>
        <end position="144"/>
    </location>
</feature>
<gene>
    <name evidence="3" type="ORF">KY465_05800</name>
</gene>
<keyword evidence="4" id="KW-1185">Reference proteome</keyword>
<evidence type="ECO:0000256" key="1">
    <source>
        <dbReference type="SAM" id="MobiDB-lite"/>
    </source>
</evidence>
<proteinExistence type="predicted"/>
<name>A0ABS6WLF6_9HYPH</name>
<organism evidence="3 4">
    <name type="scientific">Pseudohoeflea coraliihabitans</name>
    <dbReference type="NCBI Taxonomy" id="2860393"/>
    <lineage>
        <taxon>Bacteria</taxon>
        <taxon>Pseudomonadati</taxon>
        <taxon>Pseudomonadota</taxon>
        <taxon>Alphaproteobacteria</taxon>
        <taxon>Hyphomicrobiales</taxon>
        <taxon>Rhizobiaceae</taxon>
        <taxon>Pseudohoeflea</taxon>
    </lineage>
</organism>
<dbReference type="Pfam" id="PF05099">
    <property type="entry name" value="TerB"/>
    <property type="match status" value="1"/>
</dbReference>
<dbReference type="CDD" id="cd07313">
    <property type="entry name" value="terB_like_2"/>
    <property type="match status" value="1"/>
</dbReference>
<comment type="caution">
    <text evidence="3">The sequence shown here is derived from an EMBL/GenBank/DDBJ whole genome shotgun (WGS) entry which is preliminary data.</text>
</comment>
<dbReference type="Proteomes" id="UP001430804">
    <property type="component" value="Unassembled WGS sequence"/>
</dbReference>
<accession>A0ABS6WLF6</accession>
<dbReference type="EMBL" id="JAHWQX010000001">
    <property type="protein sequence ID" value="MBW3096788.1"/>
    <property type="molecule type" value="Genomic_DNA"/>
</dbReference>
<evidence type="ECO:0000313" key="3">
    <source>
        <dbReference type="EMBL" id="MBW3096788.1"/>
    </source>
</evidence>
<sequence length="173" mass="19200">MFDAIRDFLARLGDGDEGRRPARESPELAAVALFFSVINADGEVTAAERSMLRQLVARDYAESDPEAAQLLRQAEEAELESVDLYGFTRVLNRRLSPDEKTHFIELLWELAYADGVRHELEDHVVWRIADLMGVDGRDRVSARQRVATRRDQASPDAPGGQSTETAKSGDGTG</sequence>
<reference evidence="3" key="1">
    <citation type="submission" date="2021-07" db="EMBL/GenBank/DDBJ databases">
        <title>Pseudohoeflea marina sp. nov. a polyhydroxyalcanoate-producing bacterium.</title>
        <authorList>
            <person name="Zheng W."/>
            <person name="Yu S."/>
            <person name="Huang Y."/>
        </authorList>
    </citation>
    <scope>NUCLEOTIDE SEQUENCE</scope>
    <source>
        <strain evidence="3">DP4N28-3</strain>
    </source>
</reference>
<evidence type="ECO:0000259" key="2">
    <source>
        <dbReference type="Pfam" id="PF05099"/>
    </source>
</evidence>
<protein>
    <submittedName>
        <fullName evidence="3">TerB family tellurite resistance protein</fullName>
    </submittedName>
</protein>
<dbReference type="RefSeq" id="WP_219200641.1">
    <property type="nucleotide sequence ID" value="NZ_JAHWQX010000001.1"/>
</dbReference>
<dbReference type="InterPro" id="IPR007791">
    <property type="entry name" value="DjlA_N"/>
</dbReference>
<feature type="region of interest" description="Disordered" evidence="1">
    <location>
        <begin position="138"/>
        <end position="173"/>
    </location>
</feature>
<evidence type="ECO:0000313" key="4">
    <source>
        <dbReference type="Proteomes" id="UP001430804"/>
    </source>
</evidence>